<name>A0A4R8RW85_COLTR</name>
<feature type="compositionally biased region" description="Basic residues" evidence="1">
    <location>
        <begin position="1"/>
        <end position="11"/>
    </location>
</feature>
<comment type="caution">
    <text evidence="2">The sequence shown here is derived from an EMBL/GenBank/DDBJ whole genome shotgun (WGS) entry which is preliminary data.</text>
</comment>
<proteinExistence type="predicted"/>
<dbReference type="Proteomes" id="UP000295703">
    <property type="component" value="Unassembled WGS sequence"/>
</dbReference>
<gene>
    <name evidence="2" type="ORF">CTRI78_v000280</name>
</gene>
<organism evidence="2 3">
    <name type="scientific">Colletotrichum trifolii</name>
    <dbReference type="NCBI Taxonomy" id="5466"/>
    <lineage>
        <taxon>Eukaryota</taxon>
        <taxon>Fungi</taxon>
        <taxon>Dikarya</taxon>
        <taxon>Ascomycota</taxon>
        <taxon>Pezizomycotina</taxon>
        <taxon>Sordariomycetes</taxon>
        <taxon>Hypocreomycetidae</taxon>
        <taxon>Glomerellales</taxon>
        <taxon>Glomerellaceae</taxon>
        <taxon>Colletotrichum</taxon>
        <taxon>Colletotrichum orbiculare species complex</taxon>
    </lineage>
</organism>
<feature type="compositionally biased region" description="Low complexity" evidence="1">
    <location>
        <begin position="47"/>
        <end position="60"/>
    </location>
</feature>
<evidence type="ECO:0000256" key="1">
    <source>
        <dbReference type="SAM" id="MobiDB-lite"/>
    </source>
</evidence>
<dbReference type="EMBL" id="RYZW01000002">
    <property type="protein sequence ID" value="TDZ74951.1"/>
    <property type="molecule type" value="Genomic_DNA"/>
</dbReference>
<sequence length="134" mass="14515">MSSSSHHRPSRKPADSSVEIVFFGGGDNTRAKEGGAACRRIDPVTKSLGPSSRNPSSGNPCTDEAARPRTPFARRPELGSFRSPHLFHMAGTESSDENPSRTKKENSVVVHAAGLECREMEPLQHRIVPAILDL</sequence>
<dbReference type="AlphaFoldDB" id="A0A4R8RW85"/>
<evidence type="ECO:0000313" key="3">
    <source>
        <dbReference type="Proteomes" id="UP000295703"/>
    </source>
</evidence>
<reference evidence="2 3" key="1">
    <citation type="submission" date="2018-12" db="EMBL/GenBank/DDBJ databases">
        <title>Genome sequence and assembly of Colletotrichum trifolii.</title>
        <authorList>
            <person name="Gan P."/>
            <person name="Shirasu K."/>
        </authorList>
    </citation>
    <scope>NUCLEOTIDE SEQUENCE [LARGE SCALE GENOMIC DNA]</scope>
    <source>
        <strain evidence="2 3">543-2</strain>
    </source>
</reference>
<evidence type="ECO:0000313" key="2">
    <source>
        <dbReference type="EMBL" id="TDZ74951.1"/>
    </source>
</evidence>
<feature type="region of interest" description="Disordered" evidence="1">
    <location>
        <begin position="1"/>
        <end position="106"/>
    </location>
</feature>
<keyword evidence="3" id="KW-1185">Reference proteome</keyword>
<accession>A0A4R8RW85</accession>
<feature type="compositionally biased region" description="Basic and acidic residues" evidence="1">
    <location>
        <begin position="29"/>
        <end position="43"/>
    </location>
</feature>
<protein>
    <submittedName>
        <fullName evidence="2">Uncharacterized protein</fullName>
    </submittedName>
</protein>